<organism evidence="1 2">
    <name type="scientific">Gemmobacter aquatilis</name>
    <dbReference type="NCBI Taxonomy" id="933059"/>
    <lineage>
        <taxon>Bacteria</taxon>
        <taxon>Pseudomonadati</taxon>
        <taxon>Pseudomonadota</taxon>
        <taxon>Alphaproteobacteria</taxon>
        <taxon>Rhodobacterales</taxon>
        <taxon>Paracoccaceae</taxon>
        <taxon>Gemmobacter</taxon>
    </lineage>
</organism>
<dbReference type="AlphaFoldDB" id="A0A1H8FGS7"/>
<dbReference type="EMBL" id="FOCE01000004">
    <property type="protein sequence ID" value="SEN30832.1"/>
    <property type="molecule type" value="Genomic_DNA"/>
</dbReference>
<keyword evidence="2" id="KW-1185">Reference proteome</keyword>
<name>A0A1H8FGS7_9RHOB</name>
<protein>
    <submittedName>
        <fullName evidence="1">Sarcosine oxidase subunit gamma</fullName>
    </submittedName>
</protein>
<dbReference type="InterPro" id="IPR027266">
    <property type="entry name" value="TrmE/GcvT-like"/>
</dbReference>
<evidence type="ECO:0000313" key="1">
    <source>
        <dbReference type="EMBL" id="SEN30832.1"/>
    </source>
</evidence>
<evidence type="ECO:0000313" key="2">
    <source>
        <dbReference type="Proteomes" id="UP000198761"/>
    </source>
</evidence>
<dbReference type="Proteomes" id="UP000198761">
    <property type="component" value="Unassembled WGS sequence"/>
</dbReference>
<gene>
    <name evidence="1" type="ORF">SAMN04488103_104156</name>
</gene>
<sequence length="188" mass="19995">MADLMLAPLTPLGHALPEQRNIGPVTLTEVIDSALGSLTARAGRLAELAERAAAAGLPLPAPGQSAEAAPYGAFWLAPESWMVEAPFASHEDIRAHLVAIFGDAASITEQTDAWVRFDVTGADLPRLFERLSNVDLARAPDHAATRTVIDHIGCYLVKRGPTRISLFGPRSSAPSLWHALETAARAAF</sequence>
<accession>A0A1H8FGS7</accession>
<dbReference type="RefSeq" id="WP_245749429.1">
    <property type="nucleotide sequence ID" value="NZ_FOCE01000004.1"/>
</dbReference>
<reference evidence="1 2" key="1">
    <citation type="submission" date="2016-10" db="EMBL/GenBank/DDBJ databases">
        <authorList>
            <person name="de Groot N.N."/>
        </authorList>
    </citation>
    <scope>NUCLEOTIDE SEQUENCE [LARGE SCALE GENOMIC DNA]</scope>
    <source>
        <strain evidence="1 2">DSM 3857</strain>
    </source>
</reference>
<proteinExistence type="predicted"/>
<dbReference type="STRING" id="933059.SAMN04488103_104156"/>
<dbReference type="SUPFAM" id="SSF103025">
    <property type="entry name" value="Folate-binding domain"/>
    <property type="match status" value="1"/>
</dbReference>
<dbReference type="Gene3D" id="3.30.1360.120">
    <property type="entry name" value="Probable tRNA modification gtpase trme, domain 1"/>
    <property type="match status" value="1"/>
</dbReference>